<feature type="compositionally biased region" description="Basic residues" evidence="1">
    <location>
        <begin position="85"/>
        <end position="100"/>
    </location>
</feature>
<organism evidence="2 3">
    <name type="scientific">Exophiala viscosa</name>
    <dbReference type="NCBI Taxonomy" id="2486360"/>
    <lineage>
        <taxon>Eukaryota</taxon>
        <taxon>Fungi</taxon>
        <taxon>Dikarya</taxon>
        <taxon>Ascomycota</taxon>
        <taxon>Pezizomycotina</taxon>
        <taxon>Eurotiomycetes</taxon>
        <taxon>Chaetothyriomycetidae</taxon>
        <taxon>Chaetothyriales</taxon>
        <taxon>Herpotrichiellaceae</taxon>
        <taxon>Exophiala</taxon>
    </lineage>
</organism>
<evidence type="ECO:0000256" key="1">
    <source>
        <dbReference type="SAM" id="MobiDB-lite"/>
    </source>
</evidence>
<sequence>MSSSLPFSSSLSVMAEHLSFITLKYARPGSCICGFITTDFTRSLCPLHGQPQQHQPITQNRKRHDDDDDADYEPGRKRTTASVQKTRRVRRITSPRRHTVPVRQRLQKQPQPQIQTSPSPSASPPARLPPTPPESPPNRTTFDFCKVDPLIRRLIYQHLLIPRSQTIRFPTKGSSIKPIYLNPELHPSILHVNSQVYREASQILYGTNTFVASDPSQLFLPNGVQGLRRKTMTYIRHLIFKKRASMATLCMESGDTVYEPIWKMMRDYPGFLNLNKITLHREVMRPTDFCLMGLSTYLNKHDAGIGSDECINKRKMLIHAAAKVAYQVAMRDSEFHGLHITLEEEKEYGLTQRALTGNIFQICLTKGDIVGSPANLFLHRTVCTTLWLEREAEIRGAEEAYHEYFERCRPVLRQAG</sequence>
<evidence type="ECO:0000313" key="2">
    <source>
        <dbReference type="EMBL" id="KAI1615490.1"/>
    </source>
</evidence>
<gene>
    <name evidence="2" type="ORF">EDD36DRAFT_190165</name>
</gene>
<dbReference type="Proteomes" id="UP001203852">
    <property type="component" value="Unassembled WGS sequence"/>
</dbReference>
<name>A0AAN6IFV4_9EURO</name>
<proteinExistence type="predicted"/>
<feature type="compositionally biased region" description="Pro residues" evidence="1">
    <location>
        <begin position="121"/>
        <end position="136"/>
    </location>
</feature>
<reference evidence="2" key="1">
    <citation type="journal article" date="2022" name="bioRxiv">
        <title>Deciphering the potential niche of two novel black yeast fungi from a biological soil crust based on their genomes, phenotypes, and melanin regulation.</title>
        <authorList>
            <consortium name="DOE Joint Genome Institute"/>
            <person name="Carr E.C."/>
            <person name="Barton Q."/>
            <person name="Grambo S."/>
            <person name="Sullivan M."/>
            <person name="Renfro C.M."/>
            <person name="Kuo A."/>
            <person name="Pangilinan J."/>
            <person name="Lipzen A."/>
            <person name="Keymanesh K."/>
            <person name="Savage E."/>
            <person name="Barry K."/>
            <person name="Grigoriev I.V."/>
            <person name="Riekhof W.R."/>
            <person name="Harris S.S."/>
        </authorList>
    </citation>
    <scope>NUCLEOTIDE SEQUENCE</scope>
    <source>
        <strain evidence="2">JF 03-4F</strain>
    </source>
</reference>
<keyword evidence="3" id="KW-1185">Reference proteome</keyword>
<dbReference type="EMBL" id="MU404352">
    <property type="protein sequence ID" value="KAI1615490.1"/>
    <property type="molecule type" value="Genomic_DNA"/>
</dbReference>
<feature type="compositionally biased region" description="Polar residues" evidence="1">
    <location>
        <begin position="50"/>
        <end position="59"/>
    </location>
</feature>
<protein>
    <submittedName>
        <fullName evidence="2">Uncharacterized protein</fullName>
    </submittedName>
</protein>
<accession>A0AAN6IFV4</accession>
<feature type="region of interest" description="Disordered" evidence="1">
    <location>
        <begin position="47"/>
        <end position="142"/>
    </location>
</feature>
<feature type="compositionally biased region" description="Low complexity" evidence="1">
    <location>
        <begin position="107"/>
        <end position="120"/>
    </location>
</feature>
<dbReference type="AlphaFoldDB" id="A0AAN6IFV4"/>
<comment type="caution">
    <text evidence="2">The sequence shown here is derived from an EMBL/GenBank/DDBJ whole genome shotgun (WGS) entry which is preliminary data.</text>
</comment>
<evidence type="ECO:0000313" key="3">
    <source>
        <dbReference type="Proteomes" id="UP001203852"/>
    </source>
</evidence>